<name>A0A0F9NZY8_9ZZZZ</name>
<evidence type="ECO:0000313" key="1">
    <source>
        <dbReference type="EMBL" id="KKM94380.1"/>
    </source>
</evidence>
<proteinExistence type="predicted"/>
<reference evidence="1" key="1">
    <citation type="journal article" date="2015" name="Nature">
        <title>Complex archaea that bridge the gap between prokaryotes and eukaryotes.</title>
        <authorList>
            <person name="Spang A."/>
            <person name="Saw J.H."/>
            <person name="Jorgensen S.L."/>
            <person name="Zaremba-Niedzwiedzka K."/>
            <person name="Martijn J."/>
            <person name="Lind A.E."/>
            <person name="van Eijk R."/>
            <person name="Schleper C."/>
            <person name="Guy L."/>
            <person name="Ettema T.J."/>
        </authorList>
    </citation>
    <scope>NUCLEOTIDE SEQUENCE</scope>
</reference>
<sequence length="241" mass="27246">MNLLQVRQQFRSISGRFDLVNADGTDNGADFFINEGSRYLDRLEYVPKSPAYYFHNLATGHYLVAIPDCRATQEVWVANSTARWQLTKKTFQWIREEYAEIYLNSDTGGPLYYAPINYRGVPPTDEIDGDVADIMAGMMDVVATNTQVYNAIIVLPRTDATIYVEVGGLFYQKTLVEETDQNYWSELSPFLLIESALLIIEMSNRNRQGVADGKAAIKEIVTGFGMDAVEEEIAEYDQMEG</sequence>
<comment type="caution">
    <text evidence="1">The sequence shown here is derived from an EMBL/GenBank/DDBJ whole genome shotgun (WGS) entry which is preliminary data.</text>
</comment>
<accession>A0A0F9NZY8</accession>
<protein>
    <submittedName>
        <fullName evidence="1">Uncharacterized protein</fullName>
    </submittedName>
</protein>
<dbReference type="AlphaFoldDB" id="A0A0F9NZY8"/>
<gene>
    <name evidence="1" type="ORF">LCGC14_1198910</name>
</gene>
<dbReference type="EMBL" id="LAZR01006146">
    <property type="protein sequence ID" value="KKM94380.1"/>
    <property type="molecule type" value="Genomic_DNA"/>
</dbReference>
<organism evidence="1">
    <name type="scientific">marine sediment metagenome</name>
    <dbReference type="NCBI Taxonomy" id="412755"/>
    <lineage>
        <taxon>unclassified sequences</taxon>
        <taxon>metagenomes</taxon>
        <taxon>ecological metagenomes</taxon>
    </lineage>
</organism>